<accession>A0A9P9JH00</accession>
<keyword evidence="2" id="KW-1185">Reference proteome</keyword>
<dbReference type="SUPFAM" id="SSF57959">
    <property type="entry name" value="Leucine zipper domain"/>
    <property type="match status" value="1"/>
</dbReference>
<evidence type="ECO:0000313" key="2">
    <source>
        <dbReference type="Proteomes" id="UP000738349"/>
    </source>
</evidence>
<sequence length="362" mass="40208">MDNAAAELQRRRERARVSQRAFRIRQAETLRDLKEENARLKGAIKDVVEVSQSGDQPALRSAVHKAAAEAGLASELCHDSITPSDITSAAAGPSTGLSTGSQWALMSSEVEQQPALLTEQAGSVTLHDLGLQQSNCMAFRLNYGLLGWSTSLGHIVVPPLDIAPYLGLNQHTLAAQLYWYCTETSLNLLYRLAGQQPSKIAFVAQNHPVFAAMLRNVSSFCSHNYIIALAEARLEFYRVGYCKADNLAAMRDSALLLRQRVEQGYNAAGQDLDDWFNATKVARVVGETLQCRELRRLEAAIRNDGTDVAARRLLEAFIHRFWLKSTCFGDGPRWKASYVSKLLEWLAQALSYDNLDAYSYYC</sequence>
<organism evidence="1 2">
    <name type="scientific">Dactylonectria macrodidyma</name>
    <dbReference type="NCBI Taxonomy" id="307937"/>
    <lineage>
        <taxon>Eukaryota</taxon>
        <taxon>Fungi</taxon>
        <taxon>Dikarya</taxon>
        <taxon>Ascomycota</taxon>
        <taxon>Pezizomycotina</taxon>
        <taxon>Sordariomycetes</taxon>
        <taxon>Hypocreomycetidae</taxon>
        <taxon>Hypocreales</taxon>
        <taxon>Nectriaceae</taxon>
        <taxon>Dactylonectria</taxon>
    </lineage>
</organism>
<evidence type="ECO:0000313" key="1">
    <source>
        <dbReference type="EMBL" id="KAH7161197.1"/>
    </source>
</evidence>
<dbReference type="EMBL" id="JAGMUV010000004">
    <property type="protein sequence ID" value="KAH7161197.1"/>
    <property type="molecule type" value="Genomic_DNA"/>
</dbReference>
<name>A0A9P9JH00_9HYPO</name>
<dbReference type="OrthoDB" id="4737775at2759"/>
<comment type="caution">
    <text evidence="1">The sequence shown here is derived from an EMBL/GenBank/DDBJ whole genome shotgun (WGS) entry which is preliminary data.</text>
</comment>
<reference evidence="1" key="1">
    <citation type="journal article" date="2021" name="Nat. Commun.">
        <title>Genetic determinants of endophytism in the Arabidopsis root mycobiome.</title>
        <authorList>
            <person name="Mesny F."/>
            <person name="Miyauchi S."/>
            <person name="Thiergart T."/>
            <person name="Pickel B."/>
            <person name="Atanasova L."/>
            <person name="Karlsson M."/>
            <person name="Huettel B."/>
            <person name="Barry K.W."/>
            <person name="Haridas S."/>
            <person name="Chen C."/>
            <person name="Bauer D."/>
            <person name="Andreopoulos W."/>
            <person name="Pangilinan J."/>
            <person name="LaButti K."/>
            <person name="Riley R."/>
            <person name="Lipzen A."/>
            <person name="Clum A."/>
            <person name="Drula E."/>
            <person name="Henrissat B."/>
            <person name="Kohler A."/>
            <person name="Grigoriev I.V."/>
            <person name="Martin F.M."/>
            <person name="Hacquard S."/>
        </authorList>
    </citation>
    <scope>NUCLEOTIDE SEQUENCE</scope>
    <source>
        <strain evidence="1">MPI-CAGE-AT-0147</strain>
    </source>
</reference>
<gene>
    <name evidence="1" type="ORF">EDB81DRAFT_335822</name>
</gene>
<evidence type="ECO:0008006" key="3">
    <source>
        <dbReference type="Google" id="ProtNLM"/>
    </source>
</evidence>
<dbReference type="AlphaFoldDB" id="A0A9P9JH00"/>
<protein>
    <recommendedName>
        <fullName evidence="3">BZIP domain-containing protein</fullName>
    </recommendedName>
</protein>
<dbReference type="CDD" id="cd14688">
    <property type="entry name" value="bZIP_YAP"/>
    <property type="match status" value="1"/>
</dbReference>
<proteinExistence type="predicted"/>
<dbReference type="Proteomes" id="UP000738349">
    <property type="component" value="Unassembled WGS sequence"/>
</dbReference>
<dbReference type="GO" id="GO:0003700">
    <property type="term" value="F:DNA-binding transcription factor activity"/>
    <property type="evidence" value="ECO:0007669"/>
    <property type="project" value="InterPro"/>
</dbReference>
<dbReference type="InterPro" id="IPR046347">
    <property type="entry name" value="bZIP_sf"/>
</dbReference>